<keyword evidence="3" id="KW-1185">Reference proteome</keyword>
<dbReference type="Proteomes" id="UP001461498">
    <property type="component" value="Unassembled WGS sequence"/>
</dbReference>
<organism evidence="2 3">
    <name type="scientific">Rhynocoris fuscipes</name>
    <dbReference type="NCBI Taxonomy" id="488301"/>
    <lineage>
        <taxon>Eukaryota</taxon>
        <taxon>Metazoa</taxon>
        <taxon>Ecdysozoa</taxon>
        <taxon>Arthropoda</taxon>
        <taxon>Hexapoda</taxon>
        <taxon>Insecta</taxon>
        <taxon>Pterygota</taxon>
        <taxon>Neoptera</taxon>
        <taxon>Paraneoptera</taxon>
        <taxon>Hemiptera</taxon>
        <taxon>Heteroptera</taxon>
        <taxon>Panheteroptera</taxon>
        <taxon>Cimicomorpha</taxon>
        <taxon>Reduviidae</taxon>
        <taxon>Harpactorinae</taxon>
        <taxon>Harpactorini</taxon>
        <taxon>Rhynocoris</taxon>
    </lineage>
</organism>
<reference evidence="2 3" key="1">
    <citation type="submission" date="2022-12" db="EMBL/GenBank/DDBJ databases">
        <title>Chromosome-level genome assembly of true bugs.</title>
        <authorList>
            <person name="Ma L."/>
            <person name="Li H."/>
        </authorList>
    </citation>
    <scope>NUCLEOTIDE SEQUENCE [LARGE SCALE GENOMIC DNA]</scope>
    <source>
        <strain evidence="2">Lab_2022b</strain>
    </source>
</reference>
<evidence type="ECO:0000313" key="2">
    <source>
        <dbReference type="EMBL" id="KAK9508168.1"/>
    </source>
</evidence>
<accession>A0AAW1DB51</accession>
<proteinExistence type="predicted"/>
<sequence>MVSYCTHILMLTVLLQIILTNGLVIPNTMNKTVPEEIENHNGIEEVTKTKKFAQDAVVRDRRQHEEFRVSSGRQVRDIQTDLQTSTIIEIITDILKYAASIIEDIFFRIIYK</sequence>
<dbReference type="AlphaFoldDB" id="A0AAW1DB51"/>
<comment type="caution">
    <text evidence="2">The sequence shown here is derived from an EMBL/GenBank/DDBJ whole genome shotgun (WGS) entry which is preliminary data.</text>
</comment>
<feature type="signal peptide" evidence="1">
    <location>
        <begin position="1"/>
        <end position="22"/>
    </location>
</feature>
<dbReference type="EMBL" id="JAPXFL010000004">
    <property type="protein sequence ID" value="KAK9508168.1"/>
    <property type="molecule type" value="Genomic_DNA"/>
</dbReference>
<gene>
    <name evidence="2" type="ORF">O3M35_007890</name>
</gene>
<protein>
    <submittedName>
        <fullName evidence="2">Uncharacterized protein</fullName>
    </submittedName>
</protein>
<keyword evidence="1" id="KW-0732">Signal</keyword>
<evidence type="ECO:0000313" key="3">
    <source>
        <dbReference type="Proteomes" id="UP001461498"/>
    </source>
</evidence>
<feature type="chain" id="PRO_5043463577" evidence="1">
    <location>
        <begin position="23"/>
        <end position="112"/>
    </location>
</feature>
<name>A0AAW1DB51_9HEMI</name>
<evidence type="ECO:0000256" key="1">
    <source>
        <dbReference type="SAM" id="SignalP"/>
    </source>
</evidence>